<dbReference type="PRINTS" id="PR00413">
    <property type="entry name" value="HADHALOGNASE"/>
</dbReference>
<dbReference type="InterPro" id="IPR006439">
    <property type="entry name" value="HAD-SF_hydro_IA"/>
</dbReference>
<gene>
    <name evidence="2" type="ORF">AVDCRST_MAG43-1664</name>
</gene>
<evidence type="ECO:0000256" key="1">
    <source>
        <dbReference type="ARBA" id="ARBA00022801"/>
    </source>
</evidence>
<evidence type="ECO:0000313" key="2">
    <source>
        <dbReference type="EMBL" id="CAA9558400.1"/>
    </source>
</evidence>
<dbReference type="InterPro" id="IPR036412">
    <property type="entry name" value="HAD-like_sf"/>
</dbReference>
<reference evidence="2" key="1">
    <citation type="submission" date="2020-02" db="EMBL/GenBank/DDBJ databases">
        <authorList>
            <person name="Meier V. D."/>
        </authorList>
    </citation>
    <scope>NUCLEOTIDE SEQUENCE</scope>
    <source>
        <strain evidence="2">AVDCRST_MAG43</strain>
    </source>
</reference>
<dbReference type="InterPro" id="IPR051540">
    <property type="entry name" value="S-2-haloacid_dehalogenase"/>
</dbReference>
<proteinExistence type="predicted"/>
<protein>
    <recommendedName>
        <fullName evidence="3">HAD family hydrolase</fullName>
    </recommendedName>
</protein>
<dbReference type="SUPFAM" id="SSF56784">
    <property type="entry name" value="HAD-like"/>
    <property type="match status" value="1"/>
</dbReference>
<dbReference type="AlphaFoldDB" id="A0A6J4URH2"/>
<name>A0A6J4URH2_9BACT</name>
<dbReference type="Pfam" id="PF00702">
    <property type="entry name" value="Hydrolase"/>
    <property type="match status" value="1"/>
</dbReference>
<dbReference type="SFLD" id="SFLDS00003">
    <property type="entry name" value="Haloacid_Dehalogenase"/>
    <property type="match status" value="1"/>
</dbReference>
<dbReference type="Gene3D" id="3.40.50.1000">
    <property type="entry name" value="HAD superfamily/HAD-like"/>
    <property type="match status" value="1"/>
</dbReference>
<dbReference type="EMBL" id="CADCWI010000089">
    <property type="protein sequence ID" value="CAA9558400.1"/>
    <property type="molecule type" value="Genomic_DNA"/>
</dbReference>
<organism evidence="2">
    <name type="scientific">uncultured Thermomicrobiales bacterium</name>
    <dbReference type="NCBI Taxonomy" id="1645740"/>
    <lineage>
        <taxon>Bacteria</taxon>
        <taxon>Pseudomonadati</taxon>
        <taxon>Thermomicrobiota</taxon>
        <taxon>Thermomicrobia</taxon>
        <taxon>Thermomicrobiales</taxon>
        <taxon>environmental samples</taxon>
    </lineage>
</organism>
<dbReference type="GO" id="GO:0016787">
    <property type="term" value="F:hydrolase activity"/>
    <property type="evidence" value="ECO:0007669"/>
    <property type="project" value="UniProtKB-KW"/>
</dbReference>
<dbReference type="PANTHER" id="PTHR43316">
    <property type="entry name" value="HYDROLASE, HALOACID DELAHOGENASE-RELATED"/>
    <property type="match status" value="1"/>
</dbReference>
<keyword evidence="1" id="KW-0378">Hydrolase</keyword>
<dbReference type="InterPro" id="IPR023214">
    <property type="entry name" value="HAD_sf"/>
</dbReference>
<sequence length="247" mass="27289">MQIVTFDFHNTLVSCDRWFELEVRTLPWDVILELNISPSERPDSSTVLSAYRQLRAEVVRSGNEINSYTSVERIFTTLDVTATQADVRASVDHLMADALDSARLEPGAGELVRDLHKRGARLAVISSAIHHDFLQCALQRFSLTECFEGIVTSASSGYYKSNPEIYRSTLAELGGYPASCVHIGDSLRWDVGSAQKVGVKTVWLDRDGDVRPWDDAPLPVPDLRLKSLAGASGVILNLLESVSPSRE</sequence>
<evidence type="ECO:0008006" key="3">
    <source>
        <dbReference type="Google" id="ProtNLM"/>
    </source>
</evidence>
<dbReference type="SFLD" id="SFLDG01129">
    <property type="entry name" value="C1.5:_HAD__Beta-PGM__Phosphata"/>
    <property type="match status" value="1"/>
</dbReference>
<accession>A0A6J4URH2</accession>